<dbReference type="PANTHER" id="PTHR34477:SF1">
    <property type="entry name" value="UPF0213 PROTEIN YHBQ"/>
    <property type="match status" value="1"/>
</dbReference>
<keyword evidence="3" id="KW-0255">Endonuclease</keyword>
<evidence type="ECO:0000256" key="1">
    <source>
        <dbReference type="ARBA" id="ARBA00007435"/>
    </source>
</evidence>
<dbReference type="GO" id="GO:0004519">
    <property type="term" value="F:endonuclease activity"/>
    <property type="evidence" value="ECO:0007669"/>
    <property type="project" value="UniProtKB-KW"/>
</dbReference>
<evidence type="ECO:0000313" key="3">
    <source>
        <dbReference type="EMBL" id="MBB6477525.1"/>
    </source>
</evidence>
<evidence type="ECO:0000313" key="4">
    <source>
        <dbReference type="Proteomes" id="UP000591941"/>
    </source>
</evidence>
<name>A0A841R0T5_9FIRM</name>
<dbReference type="EMBL" id="JACHHI010000002">
    <property type="protein sequence ID" value="MBB6477525.1"/>
    <property type="molecule type" value="Genomic_DNA"/>
</dbReference>
<dbReference type="OrthoDB" id="9807770at2"/>
<dbReference type="InterPro" id="IPR050190">
    <property type="entry name" value="UPF0213_domain"/>
</dbReference>
<keyword evidence="3" id="KW-0378">Hydrolase</keyword>
<keyword evidence="3" id="KW-0540">Nuclease</keyword>
<gene>
    <name evidence="3" type="ORF">HNR45_000555</name>
</gene>
<protein>
    <submittedName>
        <fullName evidence="3">Putative endonuclease</fullName>
    </submittedName>
</protein>
<evidence type="ECO:0000259" key="2">
    <source>
        <dbReference type="PROSITE" id="PS50164"/>
    </source>
</evidence>
<dbReference type="Gene3D" id="3.40.1440.10">
    <property type="entry name" value="GIY-YIG endonuclease"/>
    <property type="match status" value="1"/>
</dbReference>
<dbReference type="PANTHER" id="PTHR34477">
    <property type="entry name" value="UPF0213 PROTEIN YHBQ"/>
    <property type="match status" value="1"/>
</dbReference>
<keyword evidence="4" id="KW-1185">Reference proteome</keyword>
<proteinExistence type="inferred from homology"/>
<dbReference type="InterPro" id="IPR035901">
    <property type="entry name" value="GIY-YIG_endonuc_sf"/>
</dbReference>
<sequence length="97" mass="11196">MTEYQTYIVRCADGTLYTGIARDVTKRLAVHNAGDGAKYTRARRPVVLVWQSDVTDERTARRTEWYIKRLSRREKDALIDGDARVRAKIDAWLAARP</sequence>
<dbReference type="SUPFAM" id="SSF82771">
    <property type="entry name" value="GIY-YIG endonuclease"/>
    <property type="match status" value="1"/>
</dbReference>
<dbReference type="Proteomes" id="UP000591941">
    <property type="component" value="Unassembled WGS sequence"/>
</dbReference>
<dbReference type="RefSeq" id="WP_052098688.1">
    <property type="nucleotide sequence ID" value="NZ_CABWNB010000003.1"/>
</dbReference>
<dbReference type="GeneID" id="93485828"/>
<organism evidence="3 4">
    <name type="scientific">Negativicoccus succinicivorans</name>
    <dbReference type="NCBI Taxonomy" id="620903"/>
    <lineage>
        <taxon>Bacteria</taxon>
        <taxon>Bacillati</taxon>
        <taxon>Bacillota</taxon>
        <taxon>Negativicutes</taxon>
        <taxon>Veillonellales</taxon>
        <taxon>Veillonellaceae</taxon>
        <taxon>Negativicoccus</taxon>
    </lineage>
</organism>
<dbReference type="Pfam" id="PF01541">
    <property type="entry name" value="GIY-YIG"/>
    <property type="match status" value="1"/>
</dbReference>
<comment type="similarity">
    <text evidence="1">Belongs to the UPF0213 family.</text>
</comment>
<reference evidence="3 4" key="1">
    <citation type="submission" date="2020-08" db="EMBL/GenBank/DDBJ databases">
        <title>Genomic Encyclopedia of Type Strains, Phase IV (KMG-IV): sequencing the most valuable type-strain genomes for metagenomic binning, comparative biology and taxonomic classification.</title>
        <authorList>
            <person name="Goeker M."/>
        </authorList>
    </citation>
    <scope>NUCLEOTIDE SEQUENCE [LARGE SCALE GENOMIC DNA]</scope>
    <source>
        <strain evidence="3 4">DSM 21255</strain>
    </source>
</reference>
<feature type="domain" description="GIY-YIG" evidence="2">
    <location>
        <begin position="2"/>
        <end position="77"/>
    </location>
</feature>
<accession>A0A841R0T5</accession>
<dbReference type="InterPro" id="IPR000305">
    <property type="entry name" value="GIY-YIG_endonuc"/>
</dbReference>
<dbReference type="AlphaFoldDB" id="A0A841R0T5"/>
<dbReference type="PROSITE" id="PS50164">
    <property type="entry name" value="GIY_YIG"/>
    <property type="match status" value="1"/>
</dbReference>
<dbReference type="CDD" id="cd10456">
    <property type="entry name" value="GIY-YIG_UPF0213"/>
    <property type="match status" value="1"/>
</dbReference>
<comment type="caution">
    <text evidence="3">The sequence shown here is derived from an EMBL/GenBank/DDBJ whole genome shotgun (WGS) entry which is preliminary data.</text>
</comment>